<reference evidence="2" key="2">
    <citation type="submission" date="2015-08" db="UniProtKB">
        <authorList>
            <consortium name="WormBaseParasite"/>
        </authorList>
    </citation>
    <scope>IDENTIFICATION</scope>
</reference>
<protein>
    <submittedName>
        <fullName evidence="2">Speckle-type POZ protein (inferred by orthology to a human protein)</fullName>
    </submittedName>
</protein>
<dbReference type="AlphaFoldDB" id="A0A0K0G2X6"/>
<proteinExistence type="predicted"/>
<reference evidence="1" key="1">
    <citation type="submission" date="2014-07" db="EMBL/GenBank/DDBJ databases">
        <authorList>
            <person name="Martin A.A"/>
            <person name="De Silva N."/>
        </authorList>
    </citation>
    <scope>NUCLEOTIDE SEQUENCE</scope>
</reference>
<sequence>MESSGDTSYWGLFLKAYSTSSNEKLNFNIPHMFKLTSPTRDKIFWNSSFLESVFYSDKSTQNQYGVESCITLKTIKESLFSIEILNVVCKIIYEGNA</sequence>
<dbReference type="Proteomes" id="UP000035680">
    <property type="component" value="Unassembled WGS sequence"/>
</dbReference>
<dbReference type="WBParaSite" id="SVE_1907700.1">
    <property type="protein sequence ID" value="SVE_1907700.1"/>
    <property type="gene ID" value="SVE_1907700"/>
</dbReference>
<evidence type="ECO:0000313" key="2">
    <source>
        <dbReference type="WBParaSite" id="SVE_1907700.1"/>
    </source>
</evidence>
<keyword evidence="1" id="KW-1185">Reference proteome</keyword>
<name>A0A0K0G2X6_STRVS</name>
<accession>A0A0K0G2X6</accession>
<evidence type="ECO:0000313" key="1">
    <source>
        <dbReference type="Proteomes" id="UP000035680"/>
    </source>
</evidence>
<organism evidence="1 2">
    <name type="scientific">Strongyloides venezuelensis</name>
    <name type="common">Threadworm</name>
    <dbReference type="NCBI Taxonomy" id="75913"/>
    <lineage>
        <taxon>Eukaryota</taxon>
        <taxon>Metazoa</taxon>
        <taxon>Ecdysozoa</taxon>
        <taxon>Nematoda</taxon>
        <taxon>Chromadorea</taxon>
        <taxon>Rhabditida</taxon>
        <taxon>Tylenchina</taxon>
        <taxon>Panagrolaimomorpha</taxon>
        <taxon>Strongyloidoidea</taxon>
        <taxon>Strongyloididae</taxon>
        <taxon>Strongyloides</taxon>
    </lineage>
</organism>